<comment type="cofactor">
    <cofactor evidence="7">
        <name>dipyrromethane</name>
        <dbReference type="ChEBI" id="CHEBI:60342"/>
    </cofactor>
    <text evidence="7">Binds 1 dipyrromethane group covalently.</text>
</comment>
<evidence type="ECO:0000256" key="6">
    <source>
        <dbReference type="ARBA" id="ARBA00048169"/>
    </source>
</evidence>
<dbReference type="SUPFAM" id="SSF54782">
    <property type="entry name" value="Porphobilinogen deaminase (hydroxymethylbilane synthase), C-terminal domain"/>
    <property type="match status" value="1"/>
</dbReference>
<comment type="catalytic activity">
    <reaction evidence="6 7">
        <text>4 porphobilinogen + H2O = hydroxymethylbilane + 4 NH4(+)</text>
        <dbReference type="Rhea" id="RHEA:13185"/>
        <dbReference type="ChEBI" id="CHEBI:15377"/>
        <dbReference type="ChEBI" id="CHEBI:28938"/>
        <dbReference type="ChEBI" id="CHEBI:57845"/>
        <dbReference type="ChEBI" id="CHEBI:58126"/>
        <dbReference type="EC" id="2.5.1.61"/>
    </reaction>
</comment>
<dbReference type="InterPro" id="IPR022417">
    <property type="entry name" value="Porphobilin_deaminase_N"/>
</dbReference>
<dbReference type="GO" id="GO:0005737">
    <property type="term" value="C:cytoplasm"/>
    <property type="evidence" value="ECO:0007669"/>
    <property type="project" value="UniProtKB-UniRule"/>
</dbReference>
<dbReference type="NCBIfam" id="TIGR00212">
    <property type="entry name" value="hemC"/>
    <property type="match status" value="1"/>
</dbReference>
<evidence type="ECO:0000259" key="8">
    <source>
        <dbReference type="Pfam" id="PF01379"/>
    </source>
</evidence>
<evidence type="ECO:0000259" key="9">
    <source>
        <dbReference type="Pfam" id="PF03900"/>
    </source>
</evidence>
<evidence type="ECO:0000256" key="1">
    <source>
        <dbReference type="ARBA" id="ARBA00002869"/>
    </source>
</evidence>
<comment type="subunit">
    <text evidence="3 7">Monomer.</text>
</comment>
<dbReference type="FunFam" id="3.40.190.10:FF:000005">
    <property type="entry name" value="Porphobilinogen deaminase"/>
    <property type="match status" value="1"/>
</dbReference>
<keyword evidence="11" id="KW-1185">Reference proteome</keyword>
<sequence>MTDQGPTAGPLRLGTRGSLLARTQSQLVADSITAATGRAVELVIVRTEGDDVSIPLDAPSRPGAFAAALRDALLDDRVDLAVHSFKDLPSAPLPGLSVAAIPPRADPRDALCSRDGLSLDALPRGARVGTSSPRRVAGLLRARSDLQIVPIRGNVDTRLRKVRDGDVDAVVLAAAGLQRLGREAAVTEFIDAGIVLPAPAQGALAVECRTGELGSQMAAIDDPATRLEVTAERSVLSGIGATCTTAVGALATWIGKDELKLTVEVSNHRGIVYSRISRAGRVTIAGEATQLGAAVCDQLAADMS</sequence>
<keyword evidence="5 7" id="KW-0627">Porphyrin biosynthesis</keyword>
<evidence type="ECO:0000256" key="7">
    <source>
        <dbReference type="HAMAP-Rule" id="MF_00260"/>
    </source>
</evidence>
<dbReference type="PIRSF" id="PIRSF001438">
    <property type="entry name" value="4pyrrol_synth_OHMeBilane_synth"/>
    <property type="match status" value="1"/>
</dbReference>
<organism evidence="10 11">
    <name type="scientific">Brooklawnia propionicigenes</name>
    <dbReference type="NCBI Taxonomy" id="3041175"/>
    <lineage>
        <taxon>Bacteria</taxon>
        <taxon>Bacillati</taxon>
        <taxon>Actinomycetota</taxon>
        <taxon>Actinomycetes</taxon>
        <taxon>Propionibacteriales</taxon>
        <taxon>Propionibacteriaceae</taxon>
        <taxon>Brooklawnia</taxon>
    </lineage>
</organism>
<evidence type="ECO:0000313" key="11">
    <source>
        <dbReference type="Proteomes" id="UP001431656"/>
    </source>
</evidence>
<accession>A0AAN0K990</accession>
<dbReference type="Pfam" id="PF01379">
    <property type="entry name" value="Porphobil_deam"/>
    <property type="match status" value="1"/>
</dbReference>
<dbReference type="SUPFAM" id="SSF53850">
    <property type="entry name" value="Periplasmic binding protein-like II"/>
    <property type="match status" value="1"/>
</dbReference>
<evidence type="ECO:0000256" key="2">
    <source>
        <dbReference type="ARBA" id="ARBA00005638"/>
    </source>
</evidence>
<keyword evidence="4 7" id="KW-0808">Transferase</keyword>
<evidence type="ECO:0000256" key="4">
    <source>
        <dbReference type="ARBA" id="ARBA00022679"/>
    </source>
</evidence>
<proteinExistence type="inferred from homology"/>
<dbReference type="EMBL" id="AP028056">
    <property type="protein sequence ID" value="BEH01687.1"/>
    <property type="molecule type" value="Genomic_DNA"/>
</dbReference>
<dbReference type="InterPro" id="IPR000860">
    <property type="entry name" value="HemC"/>
</dbReference>
<dbReference type="Gene3D" id="3.30.160.40">
    <property type="entry name" value="Porphobilinogen deaminase, C-terminal domain"/>
    <property type="match status" value="1"/>
</dbReference>
<feature type="domain" description="Porphobilinogen deaminase N-terminal" evidence="8">
    <location>
        <begin position="11"/>
        <end position="211"/>
    </location>
</feature>
<dbReference type="Proteomes" id="UP001431656">
    <property type="component" value="Chromosome"/>
</dbReference>
<comment type="miscellaneous">
    <text evidence="7">The porphobilinogen subunits are added to the dipyrromethane group.</text>
</comment>
<dbReference type="AlphaFoldDB" id="A0AAN0K990"/>
<evidence type="ECO:0000256" key="3">
    <source>
        <dbReference type="ARBA" id="ARBA00011245"/>
    </source>
</evidence>
<evidence type="ECO:0000313" key="10">
    <source>
        <dbReference type="EMBL" id="BEH01687.1"/>
    </source>
</evidence>
<gene>
    <name evidence="7 10" type="primary">hemC</name>
    <name evidence="10" type="ORF">brsh051_09680</name>
</gene>
<dbReference type="Gene3D" id="3.40.190.10">
    <property type="entry name" value="Periplasmic binding protein-like II"/>
    <property type="match status" value="2"/>
</dbReference>
<dbReference type="HAMAP" id="MF_00260">
    <property type="entry name" value="Porphobil_deam"/>
    <property type="match status" value="1"/>
</dbReference>
<dbReference type="Pfam" id="PF03900">
    <property type="entry name" value="Porphobil_deamC"/>
    <property type="match status" value="1"/>
</dbReference>
<dbReference type="PANTHER" id="PTHR11557">
    <property type="entry name" value="PORPHOBILINOGEN DEAMINASE"/>
    <property type="match status" value="1"/>
</dbReference>
<dbReference type="KEGG" id="broo:brsh051_09680"/>
<protein>
    <recommendedName>
        <fullName evidence="7">Porphobilinogen deaminase</fullName>
        <shortName evidence="7">PBG</shortName>
        <ecNumber evidence="7">2.5.1.61</ecNumber>
    </recommendedName>
    <alternativeName>
        <fullName evidence="7">Hydroxymethylbilane synthase</fullName>
        <shortName evidence="7">HMBS</shortName>
    </alternativeName>
    <alternativeName>
        <fullName evidence="7">Pre-uroporphyrinogen synthase</fullName>
    </alternativeName>
</protein>
<feature type="domain" description="Porphobilinogen deaminase C-terminal" evidence="9">
    <location>
        <begin position="227"/>
        <end position="299"/>
    </location>
</feature>
<dbReference type="InterPro" id="IPR022418">
    <property type="entry name" value="Porphobilinogen_deaminase_C"/>
</dbReference>
<dbReference type="PRINTS" id="PR00151">
    <property type="entry name" value="PORPHBDMNASE"/>
</dbReference>
<name>A0AAN0K990_9ACTN</name>
<dbReference type="PANTHER" id="PTHR11557:SF0">
    <property type="entry name" value="PORPHOBILINOGEN DEAMINASE"/>
    <property type="match status" value="1"/>
</dbReference>
<dbReference type="RefSeq" id="WP_286268024.1">
    <property type="nucleotide sequence ID" value="NZ_AP028056.1"/>
</dbReference>
<comment type="similarity">
    <text evidence="2 7">Belongs to the HMBS family.</text>
</comment>
<reference evidence="10" key="1">
    <citation type="journal article" date="2024" name="Int. J. Syst. Evol. Microbiol.">
        <title>Brooklawnia propionicigenes sp. nov., a facultatively anaerobic, propionate-producing bacterium isolated from a methanogenic reactor treating waste from cattle farms.</title>
        <authorList>
            <person name="Akita Y."/>
            <person name="Ueki A."/>
            <person name="Tonouchi A."/>
            <person name="Sugawara Y."/>
            <person name="Honma S."/>
            <person name="Kaku N."/>
            <person name="Ueki K."/>
        </authorList>
    </citation>
    <scope>NUCLEOTIDE SEQUENCE</scope>
    <source>
        <strain evidence="10">SH051</strain>
    </source>
</reference>
<dbReference type="GO" id="GO:0004418">
    <property type="term" value="F:hydroxymethylbilane synthase activity"/>
    <property type="evidence" value="ECO:0007669"/>
    <property type="project" value="UniProtKB-UniRule"/>
</dbReference>
<evidence type="ECO:0000256" key="5">
    <source>
        <dbReference type="ARBA" id="ARBA00023244"/>
    </source>
</evidence>
<feature type="modified residue" description="S-(dipyrrolylmethanemethyl)cysteine" evidence="7">
    <location>
        <position position="243"/>
    </location>
</feature>
<comment type="function">
    <text evidence="1 7">Tetrapolymerization of the monopyrrole PBG into the hydroxymethylbilane pre-uroporphyrinogen in several discrete steps.</text>
</comment>
<dbReference type="EC" id="2.5.1.61" evidence="7"/>
<dbReference type="InterPro" id="IPR036803">
    <property type="entry name" value="Porphobilinogen_deaminase_C_sf"/>
</dbReference>
<dbReference type="GO" id="GO:0006782">
    <property type="term" value="P:protoporphyrinogen IX biosynthetic process"/>
    <property type="evidence" value="ECO:0007669"/>
    <property type="project" value="UniProtKB-UniRule"/>
</dbReference>